<comment type="subcellular location">
    <subcellularLocation>
        <location evidence="1">Cell outer membrane</location>
    </subcellularLocation>
</comment>
<dbReference type="GO" id="GO:0009279">
    <property type="term" value="C:cell outer membrane"/>
    <property type="evidence" value="ECO:0007669"/>
    <property type="project" value="UniProtKB-SubCell"/>
</dbReference>
<dbReference type="KEGG" id="coc:Coch_1140"/>
<accession>C7M4D8</accession>
<proteinExistence type="inferred from homology"/>
<dbReference type="STRING" id="521097.Coch_1140"/>
<keyword evidence="3" id="KW-0732">Signal</keyword>
<dbReference type="GeneID" id="29676545"/>
<dbReference type="Gene3D" id="1.25.40.390">
    <property type="match status" value="1"/>
</dbReference>
<dbReference type="EMBL" id="CP001632">
    <property type="protein sequence ID" value="ACU92693.1"/>
    <property type="molecule type" value="Genomic_DNA"/>
</dbReference>
<evidence type="ECO:0000256" key="3">
    <source>
        <dbReference type="ARBA" id="ARBA00022729"/>
    </source>
</evidence>
<evidence type="ECO:0000256" key="1">
    <source>
        <dbReference type="ARBA" id="ARBA00004442"/>
    </source>
</evidence>
<dbReference type="SUPFAM" id="SSF48452">
    <property type="entry name" value="TPR-like"/>
    <property type="match status" value="1"/>
</dbReference>
<keyword evidence="5" id="KW-0998">Cell outer membrane</keyword>
<evidence type="ECO:0000256" key="5">
    <source>
        <dbReference type="ARBA" id="ARBA00023237"/>
    </source>
</evidence>
<dbReference type="PROSITE" id="PS51257">
    <property type="entry name" value="PROKAR_LIPOPROTEIN"/>
    <property type="match status" value="1"/>
</dbReference>
<gene>
    <name evidence="8" type="ordered locus">Coch_1140</name>
</gene>
<comment type="similarity">
    <text evidence="2">Belongs to the SusD family.</text>
</comment>
<evidence type="ECO:0000259" key="6">
    <source>
        <dbReference type="Pfam" id="PF07980"/>
    </source>
</evidence>
<dbReference type="Pfam" id="PF14322">
    <property type="entry name" value="SusD-like_3"/>
    <property type="match status" value="1"/>
</dbReference>
<evidence type="ECO:0000313" key="9">
    <source>
        <dbReference type="Proteomes" id="UP000006650"/>
    </source>
</evidence>
<dbReference type="Pfam" id="PF07980">
    <property type="entry name" value="SusD_RagB"/>
    <property type="match status" value="1"/>
</dbReference>
<dbReference type="RefSeq" id="WP_015782333.1">
    <property type="nucleotide sequence ID" value="NC_013162.1"/>
</dbReference>
<dbReference type="InterPro" id="IPR012944">
    <property type="entry name" value="SusD_RagB_dom"/>
</dbReference>
<evidence type="ECO:0000259" key="7">
    <source>
        <dbReference type="Pfam" id="PF14322"/>
    </source>
</evidence>
<dbReference type="AlphaFoldDB" id="C7M4D8"/>
<dbReference type="Proteomes" id="UP000006650">
    <property type="component" value="Chromosome"/>
</dbReference>
<dbReference type="HOGENOM" id="CLU_015553_0_1_10"/>
<feature type="domain" description="SusD-like N-terminal" evidence="7">
    <location>
        <begin position="22"/>
        <end position="219"/>
    </location>
</feature>
<feature type="domain" description="RagB/SusD" evidence="6">
    <location>
        <begin position="325"/>
        <end position="563"/>
    </location>
</feature>
<evidence type="ECO:0000313" key="8">
    <source>
        <dbReference type="EMBL" id="ACU92693.1"/>
    </source>
</evidence>
<evidence type="ECO:0000256" key="4">
    <source>
        <dbReference type="ARBA" id="ARBA00023136"/>
    </source>
</evidence>
<dbReference type="InterPro" id="IPR033985">
    <property type="entry name" value="SusD-like_N"/>
</dbReference>
<evidence type="ECO:0000256" key="2">
    <source>
        <dbReference type="ARBA" id="ARBA00006275"/>
    </source>
</evidence>
<protein>
    <submittedName>
        <fullName evidence="8">RagB/SusD domain protein</fullName>
    </submittedName>
</protein>
<dbReference type="eggNOG" id="COG0457">
    <property type="taxonomic scope" value="Bacteria"/>
</dbReference>
<reference evidence="8 9" key="1">
    <citation type="journal article" date="2009" name="Stand. Genomic Sci.">
        <title>Complete genome sequence of Capnocytophaga ochracea type strain (VPI 2845).</title>
        <authorList>
            <person name="Mavrommatis K."/>
            <person name="Gronow S."/>
            <person name="Saunders E."/>
            <person name="Land M."/>
            <person name="Lapidus A."/>
            <person name="Copeland A."/>
            <person name="Glavina Del Rio T."/>
            <person name="Nolan M."/>
            <person name="Lucas S."/>
            <person name="Chen F."/>
            <person name="Tice H."/>
            <person name="Cheng J.F."/>
            <person name="Bruce D."/>
            <person name="Goodwin L."/>
            <person name="Pitluck S."/>
            <person name="Pati A."/>
            <person name="Ivanova N."/>
            <person name="Chen A."/>
            <person name="Palaniappan K."/>
            <person name="Chain P."/>
            <person name="Hauser L."/>
            <person name="Chang Y.J."/>
            <person name="Jeffries C.D."/>
            <person name="Brettin T."/>
            <person name="Detter J.C."/>
            <person name="Han C."/>
            <person name="Bristow J."/>
            <person name="Goker M."/>
            <person name="Rohde M."/>
            <person name="Eisen J.A."/>
            <person name="Markowitz V."/>
            <person name="Kyrpides N.C."/>
            <person name="Klenk H.P."/>
            <person name="Hugenholtz P."/>
        </authorList>
    </citation>
    <scope>NUCLEOTIDE SEQUENCE [LARGE SCALE GENOMIC DNA]</scope>
    <source>
        <strain evidence="9">ATCC 27872 / DSM 7271 / JCM 12966 / VPI 2845</strain>
    </source>
</reference>
<keyword evidence="9" id="KW-1185">Reference proteome</keyword>
<name>C7M4D8_CAPOD</name>
<keyword evidence="4" id="KW-0472">Membrane</keyword>
<organism evidence="8 9">
    <name type="scientific">Capnocytophaga ochracea (strain ATCC 27872 / DSM 7271 / CCUG 9716 / JCM 12966 / NCTC 12371 / SS31 / VPI 2845)</name>
    <name type="common">Bacteroides ochraceus</name>
    <dbReference type="NCBI Taxonomy" id="521097"/>
    <lineage>
        <taxon>Bacteria</taxon>
        <taxon>Pseudomonadati</taxon>
        <taxon>Bacteroidota</taxon>
        <taxon>Flavobacteriia</taxon>
        <taxon>Flavobacteriales</taxon>
        <taxon>Flavobacteriaceae</taxon>
        <taxon>Capnocytophaga</taxon>
    </lineage>
</organism>
<dbReference type="InterPro" id="IPR011990">
    <property type="entry name" value="TPR-like_helical_dom_sf"/>
</dbReference>
<sequence length="650" mass="73175">MKKIYKNIIIATFSVGLIGCNKFLDREPLSNITPQQYFNTESDMAAYTISYYNFPTHGGYSIGRFKADNGTDNQADRSPNAAWLKGQWHVPTGTDGYDFGNIRAINYFIAEVTPKIEEGKVVGNPANINHYLGEAYFLRAYEYFNRLENYGDFPIIKTVLPDNEDELIEASKRRPRNEVARFILEDLDKAISLLKSSPVEGKNRISKEVAQLFRSRVALFEGTWLKYHKGTAHVPGGAGWPGANMPYLSGFSINIDTEINYFLTEAMTSAKAVADAFPLVTNNHNTTGADVFSNPYFKMYGDNSLSGYSEVLFWRQYSAEKSVGHYTNGFLTGGGNSGYTRGFVDTFLMKNGLPIYANGSGYQGDTDLTTVKVNRDERLQLFMRVPGDYLAVTQQVNNYPDIINSIVERKSVTGYDVKKGLNGEAKYLTDAVLTETGCIVFRAAEAYLNYIEACYVKNNSLDNDASRYWKALRARAGVSEDYSATIAATDLNKENDWAVYSAGQKVDATLYNIRRERRCEFIAEGMRNNDLRRWRAMDQLRNYQIEGMNLWTSMYDKDTYKNTDGTSKLIALPAASPNISAKALSVYIRPYQIIQQNNLYYNGITWTKAHYLSPIGFENFLRTSKGGNIATSVVYPNPYWPAQADGIPTE</sequence>